<keyword evidence="5" id="KW-1185">Reference proteome</keyword>
<dbReference type="Proteomes" id="UP000838756">
    <property type="component" value="Unassembled WGS sequence"/>
</dbReference>
<organism evidence="4 5">
    <name type="scientific">Pararge aegeria aegeria</name>
    <dbReference type="NCBI Taxonomy" id="348720"/>
    <lineage>
        <taxon>Eukaryota</taxon>
        <taxon>Metazoa</taxon>
        <taxon>Ecdysozoa</taxon>
        <taxon>Arthropoda</taxon>
        <taxon>Hexapoda</taxon>
        <taxon>Insecta</taxon>
        <taxon>Pterygota</taxon>
        <taxon>Neoptera</taxon>
        <taxon>Endopterygota</taxon>
        <taxon>Lepidoptera</taxon>
        <taxon>Glossata</taxon>
        <taxon>Ditrysia</taxon>
        <taxon>Papilionoidea</taxon>
        <taxon>Nymphalidae</taxon>
        <taxon>Satyrinae</taxon>
        <taxon>Satyrini</taxon>
        <taxon>Parargina</taxon>
        <taxon>Pararge</taxon>
    </lineage>
</organism>
<dbReference type="GO" id="GO:0003723">
    <property type="term" value="F:RNA binding"/>
    <property type="evidence" value="ECO:0007669"/>
    <property type="project" value="UniProtKB-UniRule"/>
</dbReference>
<evidence type="ECO:0000313" key="4">
    <source>
        <dbReference type="EMBL" id="CAH2210142.1"/>
    </source>
</evidence>
<evidence type="ECO:0000259" key="3">
    <source>
        <dbReference type="PROSITE" id="PS50102"/>
    </source>
</evidence>
<dbReference type="PANTHER" id="PTHR48024">
    <property type="entry name" value="GEO13361P1-RELATED"/>
    <property type="match status" value="1"/>
</dbReference>
<sequence length="94" mass="10390">MADKLTLDKHEMKDRATAHLRIYVGGLKDDATVDDVYNHFIEYGQIDGIVVSRVFGFVQFHQESSANEAIAKANGSVFQGKKITVRPANINGPL</sequence>
<name>A0A8S4QLW0_9NEOP</name>
<gene>
    <name evidence="4" type="primary">jg24240</name>
    <name evidence="4" type="ORF">PAEG_LOCUS2054</name>
</gene>
<dbReference type="InterPro" id="IPR000504">
    <property type="entry name" value="RRM_dom"/>
</dbReference>
<evidence type="ECO:0000256" key="1">
    <source>
        <dbReference type="ARBA" id="ARBA00022884"/>
    </source>
</evidence>
<reference evidence="4" key="1">
    <citation type="submission" date="2022-03" db="EMBL/GenBank/DDBJ databases">
        <authorList>
            <person name="Lindestad O."/>
        </authorList>
    </citation>
    <scope>NUCLEOTIDE SEQUENCE</scope>
</reference>
<dbReference type="Gene3D" id="3.30.70.330">
    <property type="match status" value="1"/>
</dbReference>
<dbReference type="EMBL" id="CAKXAJ010006667">
    <property type="protein sequence ID" value="CAH2210142.1"/>
    <property type="molecule type" value="Genomic_DNA"/>
</dbReference>
<dbReference type="GO" id="GO:0005634">
    <property type="term" value="C:nucleus"/>
    <property type="evidence" value="ECO:0007669"/>
    <property type="project" value="TreeGrafter"/>
</dbReference>
<evidence type="ECO:0000256" key="2">
    <source>
        <dbReference type="PROSITE-ProRule" id="PRU00176"/>
    </source>
</evidence>
<dbReference type="PANTHER" id="PTHR48024:SF56">
    <property type="entry name" value="HETEROGENEOUS NUCLEAR RIBONUCLEOPROTEIN A0"/>
    <property type="match status" value="1"/>
</dbReference>
<dbReference type="InterPro" id="IPR035979">
    <property type="entry name" value="RBD_domain_sf"/>
</dbReference>
<feature type="domain" description="RRM" evidence="3">
    <location>
        <begin position="20"/>
        <end position="90"/>
    </location>
</feature>
<proteinExistence type="predicted"/>
<dbReference type="InterPro" id="IPR012677">
    <property type="entry name" value="Nucleotide-bd_a/b_plait_sf"/>
</dbReference>
<dbReference type="OrthoDB" id="10044938at2759"/>
<dbReference type="SMART" id="SM00360">
    <property type="entry name" value="RRM"/>
    <property type="match status" value="1"/>
</dbReference>
<keyword evidence="1 2" id="KW-0694">RNA-binding</keyword>
<dbReference type="InterPro" id="IPR050886">
    <property type="entry name" value="RNA-binding_reg"/>
</dbReference>
<dbReference type="PROSITE" id="PS50102">
    <property type="entry name" value="RRM"/>
    <property type="match status" value="1"/>
</dbReference>
<protein>
    <submittedName>
        <fullName evidence="4">Jg24240 protein</fullName>
    </submittedName>
</protein>
<dbReference type="Pfam" id="PF00076">
    <property type="entry name" value="RRM_1"/>
    <property type="match status" value="1"/>
</dbReference>
<accession>A0A8S4QLW0</accession>
<feature type="non-terminal residue" evidence="4">
    <location>
        <position position="1"/>
    </location>
</feature>
<comment type="caution">
    <text evidence="4">The sequence shown here is derived from an EMBL/GenBank/DDBJ whole genome shotgun (WGS) entry which is preliminary data.</text>
</comment>
<dbReference type="SUPFAM" id="SSF54928">
    <property type="entry name" value="RNA-binding domain, RBD"/>
    <property type="match status" value="1"/>
</dbReference>
<evidence type="ECO:0000313" key="5">
    <source>
        <dbReference type="Proteomes" id="UP000838756"/>
    </source>
</evidence>
<dbReference type="AlphaFoldDB" id="A0A8S4QLW0"/>